<evidence type="ECO:0000313" key="2">
    <source>
        <dbReference type="Proteomes" id="UP000316916"/>
    </source>
</evidence>
<accession>A0A521C4I5</accession>
<dbReference type="Proteomes" id="UP000316916">
    <property type="component" value="Unassembled WGS sequence"/>
</dbReference>
<proteinExistence type="predicted"/>
<organism evidence="1 2">
    <name type="scientific">Chryseobacterium rhizoplanae</name>
    <dbReference type="NCBI Taxonomy" id="1609531"/>
    <lineage>
        <taxon>Bacteria</taxon>
        <taxon>Pseudomonadati</taxon>
        <taxon>Bacteroidota</taxon>
        <taxon>Flavobacteriia</taxon>
        <taxon>Flavobacteriales</taxon>
        <taxon>Weeksellaceae</taxon>
        <taxon>Chryseobacterium group</taxon>
        <taxon>Chryseobacterium</taxon>
    </lineage>
</organism>
<dbReference type="EMBL" id="FXTC01000002">
    <property type="protein sequence ID" value="SMO54387.1"/>
    <property type="molecule type" value="Genomic_DNA"/>
</dbReference>
<dbReference type="AlphaFoldDB" id="A0A521C4I5"/>
<sequence>MKKVIKSKTTVVLTGFEKISESQGKQLLGGFSHTITNPETGLDDGTGTTNNCAGGNCKDGCGQGQNVNCVSGCGK</sequence>
<protein>
    <submittedName>
        <fullName evidence="1">Uncharacterized protein</fullName>
    </submittedName>
</protein>
<gene>
    <name evidence="1" type="ORF">SAMN06265171_102453</name>
</gene>
<name>A0A521C4I5_9FLAO</name>
<dbReference type="RefSeq" id="WP_142717390.1">
    <property type="nucleotide sequence ID" value="NZ_FXTC01000002.1"/>
</dbReference>
<keyword evidence="2" id="KW-1185">Reference proteome</keyword>
<reference evidence="1 2" key="1">
    <citation type="submission" date="2017-05" db="EMBL/GenBank/DDBJ databases">
        <authorList>
            <person name="Varghese N."/>
            <person name="Submissions S."/>
        </authorList>
    </citation>
    <scope>NUCLEOTIDE SEQUENCE [LARGE SCALE GENOMIC DNA]</scope>
    <source>
        <strain evidence="1 2">DSM 29371</strain>
    </source>
</reference>
<evidence type="ECO:0000313" key="1">
    <source>
        <dbReference type="EMBL" id="SMO54387.1"/>
    </source>
</evidence>